<sequence length="278" mass="30386">MAVTERRRYRRQSAHIQGDITASLAYRWGMGSTPNNALRAARNARRWSQDDLARALRDAGCASATKRLVQRWEAGTTLNPRASHVRALEKVMGLPIETLGFGAVEPGRSLSSDDENGHVVDSPIGRLSHESAPASTGRPNPGSYSGIWLSRYEYYSSGRDATFTAVHHVVVLQHDDALTVRSLPGSAASSMEMDLSIDGNVATGTWCERTAPDGYYRGAKYHGAIQLLIELTGTRLAGKWIGFGKSFDINSGPWELVLQDRSTSKAAIEAYDRPPERA</sequence>
<dbReference type="PROSITE" id="PS50943">
    <property type="entry name" value="HTH_CROC1"/>
    <property type="match status" value="1"/>
</dbReference>
<proteinExistence type="predicted"/>
<dbReference type="SUPFAM" id="SSF47413">
    <property type="entry name" value="lambda repressor-like DNA-binding domains"/>
    <property type="match status" value="1"/>
</dbReference>
<protein>
    <submittedName>
        <fullName evidence="2">Helix-turn-helix transcriptional regulator</fullName>
    </submittedName>
</protein>
<accession>A0ABV3G1J5</accession>
<organism evidence="2 3">
    <name type="scientific">Nocardia aurea</name>
    <dbReference type="NCBI Taxonomy" id="2144174"/>
    <lineage>
        <taxon>Bacteria</taxon>
        <taxon>Bacillati</taxon>
        <taxon>Actinomycetota</taxon>
        <taxon>Actinomycetes</taxon>
        <taxon>Mycobacteriales</taxon>
        <taxon>Nocardiaceae</taxon>
        <taxon>Nocardia</taxon>
    </lineage>
</organism>
<dbReference type="SMART" id="SM00530">
    <property type="entry name" value="HTH_XRE"/>
    <property type="match status" value="1"/>
</dbReference>
<feature type="domain" description="HTH cro/C1-type" evidence="1">
    <location>
        <begin position="38"/>
        <end position="99"/>
    </location>
</feature>
<dbReference type="RefSeq" id="WP_357787857.1">
    <property type="nucleotide sequence ID" value="NZ_JBFAKC010000015.1"/>
</dbReference>
<evidence type="ECO:0000313" key="2">
    <source>
        <dbReference type="EMBL" id="MEV0711468.1"/>
    </source>
</evidence>
<reference evidence="2 3" key="1">
    <citation type="submission" date="2024-06" db="EMBL/GenBank/DDBJ databases">
        <title>The Natural Products Discovery Center: Release of the First 8490 Sequenced Strains for Exploring Actinobacteria Biosynthetic Diversity.</title>
        <authorList>
            <person name="Kalkreuter E."/>
            <person name="Kautsar S.A."/>
            <person name="Yang D."/>
            <person name="Bader C.D."/>
            <person name="Teijaro C.N."/>
            <person name="Fluegel L."/>
            <person name="Davis C.M."/>
            <person name="Simpson J.R."/>
            <person name="Lauterbach L."/>
            <person name="Steele A.D."/>
            <person name="Gui C."/>
            <person name="Meng S."/>
            <person name="Li G."/>
            <person name="Viehrig K."/>
            <person name="Ye F."/>
            <person name="Su P."/>
            <person name="Kiefer A.F."/>
            <person name="Nichols A."/>
            <person name="Cepeda A.J."/>
            <person name="Yan W."/>
            <person name="Fan B."/>
            <person name="Jiang Y."/>
            <person name="Adhikari A."/>
            <person name="Zheng C.-J."/>
            <person name="Schuster L."/>
            <person name="Cowan T.M."/>
            <person name="Smanski M.J."/>
            <person name="Chevrette M.G."/>
            <person name="De Carvalho L.P.S."/>
            <person name="Shen B."/>
        </authorList>
    </citation>
    <scope>NUCLEOTIDE SEQUENCE [LARGE SCALE GENOMIC DNA]</scope>
    <source>
        <strain evidence="2 3">NPDC050403</strain>
    </source>
</reference>
<comment type="caution">
    <text evidence="2">The sequence shown here is derived from an EMBL/GenBank/DDBJ whole genome shotgun (WGS) entry which is preliminary data.</text>
</comment>
<dbReference type="CDD" id="cd00093">
    <property type="entry name" value="HTH_XRE"/>
    <property type="match status" value="1"/>
</dbReference>
<evidence type="ECO:0000313" key="3">
    <source>
        <dbReference type="Proteomes" id="UP001551695"/>
    </source>
</evidence>
<keyword evidence="3" id="KW-1185">Reference proteome</keyword>
<dbReference type="InterPro" id="IPR001387">
    <property type="entry name" value="Cro/C1-type_HTH"/>
</dbReference>
<dbReference type="EMBL" id="JBFAKC010000015">
    <property type="protein sequence ID" value="MEV0711468.1"/>
    <property type="molecule type" value="Genomic_DNA"/>
</dbReference>
<dbReference type="InterPro" id="IPR010982">
    <property type="entry name" value="Lambda_DNA-bd_dom_sf"/>
</dbReference>
<gene>
    <name evidence="2" type="ORF">AB0I48_28265</name>
</gene>
<dbReference type="Gene3D" id="1.10.260.40">
    <property type="entry name" value="lambda repressor-like DNA-binding domains"/>
    <property type="match status" value="1"/>
</dbReference>
<dbReference type="Proteomes" id="UP001551695">
    <property type="component" value="Unassembled WGS sequence"/>
</dbReference>
<name>A0ABV3G1J5_9NOCA</name>
<evidence type="ECO:0000259" key="1">
    <source>
        <dbReference type="PROSITE" id="PS50943"/>
    </source>
</evidence>